<dbReference type="EnsemblPlants" id="Solyc12g088140.2.1">
    <property type="protein sequence ID" value="Solyc12g088140.2.1"/>
    <property type="gene ID" value="Solyc12g088140.2"/>
</dbReference>
<dbReference type="PaxDb" id="4081-Solyc12g088140.1.1"/>
<dbReference type="SMR" id="A0A3Q7JBL5"/>
<dbReference type="PANTHER" id="PTHR34291">
    <property type="entry name" value="HYDROXYPROLINE-RICH GLYCOPROTEIN FAMILY PROTEIN"/>
    <property type="match status" value="1"/>
</dbReference>
<organism evidence="3">
    <name type="scientific">Solanum lycopersicum</name>
    <name type="common">Tomato</name>
    <name type="synonym">Lycopersicon esculentum</name>
    <dbReference type="NCBI Taxonomy" id="4081"/>
    <lineage>
        <taxon>Eukaryota</taxon>
        <taxon>Viridiplantae</taxon>
        <taxon>Streptophyta</taxon>
        <taxon>Embryophyta</taxon>
        <taxon>Tracheophyta</taxon>
        <taxon>Spermatophyta</taxon>
        <taxon>Magnoliopsida</taxon>
        <taxon>eudicotyledons</taxon>
        <taxon>Gunneridae</taxon>
        <taxon>Pentapetalae</taxon>
        <taxon>asterids</taxon>
        <taxon>lamiids</taxon>
        <taxon>Solanales</taxon>
        <taxon>Solanaceae</taxon>
        <taxon>Solanoideae</taxon>
        <taxon>Solaneae</taxon>
        <taxon>Solanum</taxon>
        <taxon>Solanum subgen. Lycopersicon</taxon>
    </lineage>
</organism>
<reference evidence="3" key="2">
    <citation type="submission" date="2019-01" db="UniProtKB">
        <authorList>
            <consortium name="EnsemblPlants"/>
        </authorList>
    </citation>
    <scope>IDENTIFICATION</scope>
    <source>
        <strain evidence="3">cv. Heinz 1706</strain>
    </source>
</reference>
<dbReference type="STRING" id="4081.A0A3Q7JBL5"/>
<evidence type="ECO:0000313" key="3">
    <source>
        <dbReference type="EnsemblPlants" id="Solyc12g088140.2.1"/>
    </source>
</evidence>
<keyword evidence="2" id="KW-0472">Membrane</keyword>
<evidence type="ECO:0000313" key="4">
    <source>
        <dbReference type="Proteomes" id="UP000004994"/>
    </source>
</evidence>
<accession>A0A3Q7JBL5</accession>
<keyword evidence="4" id="KW-1185">Reference proteome</keyword>
<keyword evidence="2" id="KW-0812">Transmembrane</keyword>
<dbReference type="OMA" id="VKEHKNC"/>
<dbReference type="AlphaFoldDB" id="A0A3Q7JBL5"/>
<evidence type="ECO:0000256" key="2">
    <source>
        <dbReference type="SAM" id="Phobius"/>
    </source>
</evidence>
<reference evidence="3" key="1">
    <citation type="journal article" date="2012" name="Nature">
        <title>The tomato genome sequence provides insights into fleshy fruit evolution.</title>
        <authorList>
            <consortium name="Tomato Genome Consortium"/>
        </authorList>
    </citation>
    <scope>NUCLEOTIDE SEQUENCE [LARGE SCALE GENOMIC DNA]</scope>
    <source>
        <strain evidence="3">cv. Heinz 1706</strain>
    </source>
</reference>
<keyword evidence="2" id="KW-1133">Transmembrane helix</keyword>
<protein>
    <recommendedName>
        <fullName evidence="5">Hydroxyproline-rich glycoprotein family protein</fullName>
    </recommendedName>
</protein>
<feature type="transmembrane region" description="Helical" evidence="2">
    <location>
        <begin position="14"/>
        <end position="37"/>
    </location>
</feature>
<evidence type="ECO:0008006" key="5">
    <source>
        <dbReference type="Google" id="ProtNLM"/>
    </source>
</evidence>
<dbReference type="PANTHER" id="PTHR34291:SF5">
    <property type="entry name" value="HYDROXYPROLINE-RICH GLYCOPROTEIN FAMILY PROTEIN"/>
    <property type="match status" value="1"/>
</dbReference>
<dbReference type="Gramene" id="Solyc12g088140.2.1">
    <property type="protein sequence ID" value="Solyc12g088140.2.1"/>
    <property type="gene ID" value="Solyc12g088140.2"/>
</dbReference>
<sequence>MLDNNSSSSSRPTIAFPLGLALLVLVLVCITGLFSCCYHWNKLRSILCYDDDQSSSDDDSIVSSNPKSNQVKEHKNCSESLTILMPGDDVPKFLALPTPLCSTLRIETLV</sequence>
<dbReference type="InterPro" id="IPR037699">
    <property type="entry name" value="At5g65660-like"/>
</dbReference>
<evidence type="ECO:0000256" key="1">
    <source>
        <dbReference type="SAM" id="MobiDB-lite"/>
    </source>
</evidence>
<name>A0A3Q7JBL5_SOLLC</name>
<dbReference type="OrthoDB" id="1936969at2759"/>
<dbReference type="InParanoid" id="A0A3Q7JBL5"/>
<proteinExistence type="predicted"/>
<gene>
    <name evidence="3" type="primary">LOC101252372</name>
</gene>
<dbReference type="Proteomes" id="UP000004994">
    <property type="component" value="Chromosome 12"/>
</dbReference>
<feature type="region of interest" description="Disordered" evidence="1">
    <location>
        <begin position="52"/>
        <end position="76"/>
    </location>
</feature>